<dbReference type="InterPro" id="IPR046342">
    <property type="entry name" value="CBS_dom_sf"/>
</dbReference>
<feature type="domain" description="CBS" evidence="3">
    <location>
        <begin position="9"/>
        <end position="74"/>
    </location>
</feature>
<accession>E1R428</accession>
<dbReference type="PANTHER" id="PTHR43080">
    <property type="entry name" value="CBS DOMAIN-CONTAINING PROTEIN CBSX3, MITOCHONDRIAL"/>
    <property type="match status" value="1"/>
</dbReference>
<name>E1R428_SEDSS</name>
<dbReference type="SMART" id="SM00116">
    <property type="entry name" value="CBS"/>
    <property type="match status" value="2"/>
</dbReference>
<evidence type="ECO:0000313" key="5">
    <source>
        <dbReference type="Proteomes" id="UP000002318"/>
    </source>
</evidence>
<keyword evidence="5" id="KW-1185">Reference proteome</keyword>
<dbReference type="InterPro" id="IPR000644">
    <property type="entry name" value="CBS_dom"/>
</dbReference>
<dbReference type="eggNOG" id="COG2905">
    <property type="taxonomic scope" value="Bacteria"/>
</dbReference>
<dbReference type="STRING" id="573413.Spirs_1323"/>
<dbReference type="PANTHER" id="PTHR43080:SF2">
    <property type="entry name" value="CBS DOMAIN-CONTAINING PROTEIN"/>
    <property type="match status" value="1"/>
</dbReference>
<organism evidence="4 5">
    <name type="scientific">Sediminispirochaeta smaragdinae (strain DSM 11293 / JCM 15392 / SEBR 4228)</name>
    <name type="common">Spirochaeta smaragdinae</name>
    <dbReference type="NCBI Taxonomy" id="573413"/>
    <lineage>
        <taxon>Bacteria</taxon>
        <taxon>Pseudomonadati</taxon>
        <taxon>Spirochaetota</taxon>
        <taxon>Spirochaetia</taxon>
        <taxon>Spirochaetales</taxon>
        <taxon>Spirochaetaceae</taxon>
        <taxon>Sediminispirochaeta</taxon>
    </lineage>
</organism>
<dbReference type="InterPro" id="IPR051257">
    <property type="entry name" value="Diverse_CBS-Domain"/>
</dbReference>
<sequence>METIKDLLAQKGADIWSVRPETTVFQALSLMSEKNVGAVVVLDDQQKMIGIFSERDYARKTIGAIGSQECPRDLPVKELMTTEVVAIKPETGVETCMALMTKKRFRHLPVMENNALIGIISIGDIVKAVITEKDFLIAKMEQYIWDN</sequence>
<feature type="domain" description="CBS" evidence="3">
    <location>
        <begin position="80"/>
        <end position="135"/>
    </location>
</feature>
<dbReference type="SUPFAM" id="SSF54631">
    <property type="entry name" value="CBS-domain pair"/>
    <property type="match status" value="1"/>
</dbReference>
<dbReference type="OrthoDB" id="9802114at2"/>
<evidence type="ECO:0000259" key="3">
    <source>
        <dbReference type="PROSITE" id="PS51371"/>
    </source>
</evidence>
<proteinExistence type="predicted"/>
<dbReference type="HOGENOM" id="CLU_040681_3_2_12"/>
<dbReference type="RefSeq" id="WP_013253914.1">
    <property type="nucleotide sequence ID" value="NC_014364.1"/>
</dbReference>
<dbReference type="InterPro" id="IPR044725">
    <property type="entry name" value="CBSX3_CBS_dom"/>
</dbReference>
<evidence type="ECO:0000313" key="4">
    <source>
        <dbReference type="EMBL" id="ADK80450.1"/>
    </source>
</evidence>
<keyword evidence="1 2" id="KW-0129">CBS domain</keyword>
<dbReference type="EMBL" id="CP002116">
    <property type="protein sequence ID" value="ADK80450.1"/>
    <property type="molecule type" value="Genomic_DNA"/>
</dbReference>
<dbReference type="AlphaFoldDB" id="E1R428"/>
<protein>
    <submittedName>
        <fullName evidence="4">Signal transduction protein with CBS domains</fullName>
    </submittedName>
</protein>
<gene>
    <name evidence="4" type="ordered locus">Spirs_1323</name>
</gene>
<dbReference type="KEGG" id="ssm:Spirs_1323"/>
<evidence type="ECO:0000256" key="2">
    <source>
        <dbReference type="PROSITE-ProRule" id="PRU00703"/>
    </source>
</evidence>
<reference evidence="4 5" key="1">
    <citation type="journal article" date="2010" name="Stand. Genomic Sci.">
        <title>Complete genome sequence of Spirochaeta smaragdinae type strain (SEBR 4228).</title>
        <authorList>
            <person name="Mavromatis K."/>
            <person name="Yasawong M."/>
            <person name="Chertkov O."/>
            <person name="Lapidus A."/>
            <person name="Lucas S."/>
            <person name="Nolan M."/>
            <person name="Del Rio T.G."/>
            <person name="Tice H."/>
            <person name="Cheng J.F."/>
            <person name="Pitluck S."/>
            <person name="Liolios K."/>
            <person name="Ivanova N."/>
            <person name="Tapia R."/>
            <person name="Han C."/>
            <person name="Bruce D."/>
            <person name="Goodwin L."/>
            <person name="Pati A."/>
            <person name="Chen A."/>
            <person name="Palaniappan K."/>
            <person name="Land M."/>
            <person name="Hauser L."/>
            <person name="Chang Y.J."/>
            <person name="Jeffries C.D."/>
            <person name="Detter J.C."/>
            <person name="Rohde M."/>
            <person name="Brambilla E."/>
            <person name="Spring S."/>
            <person name="Goker M."/>
            <person name="Sikorski J."/>
            <person name="Woyke T."/>
            <person name="Bristow J."/>
            <person name="Eisen J.A."/>
            <person name="Markowitz V."/>
            <person name="Hugenholtz P."/>
            <person name="Klenk H.P."/>
            <person name="Kyrpides N.C."/>
        </authorList>
    </citation>
    <scope>NUCLEOTIDE SEQUENCE [LARGE SCALE GENOMIC DNA]</scope>
    <source>
        <strain evidence="5">DSM 11293 / JCM 15392 / SEBR 4228</strain>
    </source>
</reference>
<dbReference type="Gene3D" id="3.10.580.10">
    <property type="entry name" value="CBS-domain"/>
    <property type="match status" value="1"/>
</dbReference>
<dbReference type="CDD" id="cd04623">
    <property type="entry name" value="CBS_pair_bac_euk"/>
    <property type="match status" value="1"/>
</dbReference>
<evidence type="ECO:0000256" key="1">
    <source>
        <dbReference type="ARBA" id="ARBA00023122"/>
    </source>
</evidence>
<dbReference type="Proteomes" id="UP000002318">
    <property type="component" value="Chromosome"/>
</dbReference>
<dbReference type="Pfam" id="PF00571">
    <property type="entry name" value="CBS"/>
    <property type="match status" value="2"/>
</dbReference>
<dbReference type="PROSITE" id="PS51371">
    <property type="entry name" value="CBS"/>
    <property type="match status" value="2"/>
</dbReference>